<comment type="caution">
    <text evidence="1">The sequence shown here is derived from an EMBL/GenBank/DDBJ whole genome shotgun (WGS) entry which is preliminary data.</text>
</comment>
<gene>
    <name evidence="1" type="ORF">JETT_3178</name>
</gene>
<dbReference type="Proteomes" id="UP000319783">
    <property type="component" value="Unassembled WGS sequence"/>
</dbReference>
<dbReference type="AlphaFoldDB" id="A0A533QD15"/>
<sequence length="91" mass="11102">MTTHIKKDFEIPDELMNIYKEMEVSPVGLLKNYALNLVNGKIHKYEEEFRRKIDGMENEENFEWEDDLSDWEFAVENLEYWKKKAVELQRE</sequence>
<dbReference type="EMBL" id="SULG01000094">
    <property type="protein sequence ID" value="TLD40541.1"/>
    <property type="molecule type" value="Genomic_DNA"/>
</dbReference>
<evidence type="ECO:0000313" key="2">
    <source>
        <dbReference type="Proteomes" id="UP000319783"/>
    </source>
</evidence>
<organism evidence="1 2">
    <name type="scientific">Candidatus Jettenia ecosi</name>
    <dbReference type="NCBI Taxonomy" id="2494326"/>
    <lineage>
        <taxon>Bacteria</taxon>
        <taxon>Pseudomonadati</taxon>
        <taxon>Planctomycetota</taxon>
        <taxon>Candidatus Brocadiia</taxon>
        <taxon>Candidatus Brocadiales</taxon>
        <taxon>Candidatus Brocadiaceae</taxon>
        <taxon>Candidatus Jettenia</taxon>
    </lineage>
</organism>
<reference evidence="1 2" key="1">
    <citation type="submission" date="2019-04" db="EMBL/GenBank/DDBJ databases">
        <title>Genome of a novel bacterium Candidatus Jettenia ecosi reconstructed from metagenome of an anammox bioreactor.</title>
        <authorList>
            <person name="Mardanov A.V."/>
            <person name="Beletsky A.V."/>
            <person name="Ravin N.V."/>
            <person name="Botchkova E.A."/>
            <person name="Litti Y.V."/>
            <person name="Nozhevnikova A.N."/>
        </authorList>
    </citation>
    <scope>NUCLEOTIDE SEQUENCE [LARGE SCALE GENOMIC DNA]</scope>
    <source>
        <strain evidence="1">J2</strain>
    </source>
</reference>
<evidence type="ECO:0000313" key="1">
    <source>
        <dbReference type="EMBL" id="TLD40541.1"/>
    </source>
</evidence>
<accession>A0A533QD15</accession>
<protein>
    <submittedName>
        <fullName evidence="1">Uncharacterized protein</fullName>
    </submittedName>
</protein>
<proteinExistence type="predicted"/>
<name>A0A533QD15_9BACT</name>